<accession>A0ABD3UNL1</accession>
<comment type="similarity">
    <text evidence="1">Belongs to the fantastic four family.</text>
</comment>
<dbReference type="PANTHER" id="PTHR33155">
    <property type="entry name" value="FANTASTIC FOUR-LIKE PROTEIN (DUF3049)"/>
    <property type="match status" value="1"/>
</dbReference>
<feature type="region of interest" description="Disordered" evidence="2">
    <location>
        <begin position="38"/>
        <end position="57"/>
    </location>
</feature>
<proteinExistence type="inferred from homology"/>
<dbReference type="AlphaFoldDB" id="A0ABD3UNL1"/>
<keyword evidence="5" id="KW-1185">Reference proteome</keyword>
<organism evidence="4 5">
    <name type="scientific">Penstemon smallii</name>
    <dbReference type="NCBI Taxonomy" id="265156"/>
    <lineage>
        <taxon>Eukaryota</taxon>
        <taxon>Viridiplantae</taxon>
        <taxon>Streptophyta</taxon>
        <taxon>Embryophyta</taxon>
        <taxon>Tracheophyta</taxon>
        <taxon>Spermatophyta</taxon>
        <taxon>Magnoliopsida</taxon>
        <taxon>eudicotyledons</taxon>
        <taxon>Gunneridae</taxon>
        <taxon>Pentapetalae</taxon>
        <taxon>asterids</taxon>
        <taxon>lamiids</taxon>
        <taxon>Lamiales</taxon>
        <taxon>Plantaginaceae</taxon>
        <taxon>Cheloneae</taxon>
        <taxon>Penstemon</taxon>
    </lineage>
</organism>
<dbReference type="Pfam" id="PF11250">
    <property type="entry name" value="FAF"/>
    <property type="match status" value="1"/>
</dbReference>
<dbReference type="Proteomes" id="UP001634393">
    <property type="component" value="Unassembled WGS sequence"/>
</dbReference>
<comment type="caution">
    <text evidence="4">The sequence shown here is derived from an EMBL/GenBank/DDBJ whole genome shotgun (WGS) entry which is preliminary data.</text>
</comment>
<gene>
    <name evidence="4" type="ORF">ACJIZ3_011747</name>
</gene>
<reference evidence="4 5" key="1">
    <citation type="submission" date="2024-12" db="EMBL/GenBank/DDBJ databases">
        <title>The unique morphological basis and parallel evolutionary history of personate flowers in Penstemon.</title>
        <authorList>
            <person name="Depatie T.H."/>
            <person name="Wessinger C.A."/>
        </authorList>
    </citation>
    <scope>NUCLEOTIDE SEQUENCE [LARGE SCALE GENOMIC DNA]</scope>
    <source>
        <strain evidence="4">WTNN_2</strain>
        <tissue evidence="4">Leaf</tissue>
    </source>
</reference>
<protein>
    <recommendedName>
        <fullName evidence="3">FAF domain-containing protein</fullName>
    </recommendedName>
</protein>
<evidence type="ECO:0000259" key="3">
    <source>
        <dbReference type="Pfam" id="PF11250"/>
    </source>
</evidence>
<dbReference type="EMBL" id="JBJXBP010000001">
    <property type="protein sequence ID" value="KAL3849865.1"/>
    <property type="molecule type" value="Genomic_DNA"/>
</dbReference>
<feature type="domain" description="FAF" evidence="3">
    <location>
        <begin position="47"/>
        <end position="99"/>
    </location>
</feature>
<dbReference type="InterPro" id="IPR046431">
    <property type="entry name" value="FAF_dom"/>
</dbReference>
<evidence type="ECO:0000256" key="1">
    <source>
        <dbReference type="ARBA" id="ARBA00008690"/>
    </source>
</evidence>
<dbReference type="PANTHER" id="PTHR33155:SF8">
    <property type="entry name" value="PROTEIN FANTASTIC FOUR 1"/>
    <property type="match status" value="1"/>
</dbReference>
<evidence type="ECO:0000313" key="4">
    <source>
        <dbReference type="EMBL" id="KAL3849865.1"/>
    </source>
</evidence>
<sequence>MCTESLGNETGTCIDSNIDDFSLKKQIYSKELKPREFSRKVKHTSNNFPPPLTSISRNDGVQVKTHREEGRLVIKAFTYSSCSNYFQAERKNGRLRLSLLKDEYIESDHELDENEEEEEKVNEREESENETEFNGCLWGEEQFKEDEGKTGCKIGSGEWPSLPFCVPIS</sequence>
<name>A0ABD3UNL1_9LAMI</name>
<feature type="region of interest" description="Disordered" evidence="2">
    <location>
        <begin position="106"/>
        <end position="137"/>
    </location>
</feature>
<feature type="compositionally biased region" description="Acidic residues" evidence="2">
    <location>
        <begin position="109"/>
        <end position="131"/>
    </location>
</feature>
<evidence type="ECO:0000256" key="2">
    <source>
        <dbReference type="SAM" id="MobiDB-lite"/>
    </source>
</evidence>
<dbReference type="InterPro" id="IPR021410">
    <property type="entry name" value="FAF"/>
</dbReference>
<evidence type="ECO:0000313" key="5">
    <source>
        <dbReference type="Proteomes" id="UP001634393"/>
    </source>
</evidence>